<feature type="transmembrane region" description="Helical" evidence="8">
    <location>
        <begin position="9"/>
        <end position="30"/>
    </location>
</feature>
<dbReference type="InterPro" id="IPR017974">
    <property type="entry name" value="Claudin_CS"/>
</dbReference>
<reference evidence="9 10" key="1">
    <citation type="submission" date="2020-05" db="EMBL/GenBank/DDBJ databases">
        <title>Electrophorus electricus (electric eel) genome, fEleEle1, primary haplotype.</title>
        <authorList>
            <person name="Myers G."/>
            <person name="Meyer A."/>
            <person name="Fedrigo O."/>
            <person name="Formenti G."/>
            <person name="Rhie A."/>
            <person name="Tracey A."/>
            <person name="Sims Y."/>
            <person name="Jarvis E.D."/>
        </authorList>
    </citation>
    <scope>NUCLEOTIDE SEQUENCE [LARGE SCALE GENOMIC DNA]</scope>
</reference>
<protein>
    <recommendedName>
        <fullName evidence="8">Claudin</fullName>
    </recommendedName>
</protein>
<keyword evidence="6 8" id="KW-1133">Transmembrane helix</keyword>
<comment type="similarity">
    <text evidence="1 8">Belongs to the claudin family.</text>
</comment>
<dbReference type="PROSITE" id="PS01346">
    <property type="entry name" value="CLAUDIN"/>
    <property type="match status" value="1"/>
</dbReference>
<dbReference type="GeneTree" id="ENSGT00940000164025"/>
<keyword evidence="4 8" id="KW-0812">Transmembrane</keyword>
<dbReference type="AlphaFoldDB" id="A0AAY5EDA9"/>
<gene>
    <name evidence="9" type="primary">CLDN4</name>
</gene>
<evidence type="ECO:0000256" key="8">
    <source>
        <dbReference type="RuleBase" id="RU060637"/>
    </source>
</evidence>
<reference evidence="9" key="3">
    <citation type="submission" date="2025-09" db="UniProtKB">
        <authorList>
            <consortium name="Ensembl"/>
        </authorList>
    </citation>
    <scope>IDENTIFICATION</scope>
</reference>
<comment type="subcellular location">
    <subcellularLocation>
        <location evidence="8">Cell junction</location>
        <location evidence="8">Tight junction</location>
    </subcellularLocation>
    <subcellularLocation>
        <location evidence="8">Cell membrane</location>
        <topology evidence="8">Multi-pass membrane protein</topology>
    </subcellularLocation>
</comment>
<reference evidence="9" key="2">
    <citation type="submission" date="2025-08" db="UniProtKB">
        <authorList>
            <consortium name="Ensembl"/>
        </authorList>
    </citation>
    <scope>IDENTIFICATION</scope>
</reference>
<evidence type="ECO:0000256" key="4">
    <source>
        <dbReference type="ARBA" id="ARBA00022692"/>
    </source>
</evidence>
<name>A0AAY5EDA9_ELEEL</name>
<dbReference type="Proteomes" id="UP000314983">
    <property type="component" value="Chromosome 6"/>
</dbReference>
<sequence>MVSKGHQMLGLILALIGFVGTILICGLPAWRVSAFVGANLVTFQIYWEGLWMNCVVDSTGEMQCMPYESLLALDQDLQAARAMVVIAIVAGVTGIMLAFVGGKCTHFVPNEESKAKIAIAGGIMFIISGLLVLIPVCWITTSIIRDFYNPALVDAQRRELGSSLYIGWACAGLLFLGGSLLCSSCPPKDDSPYRVTYSQAKSVDSSKVYV</sequence>
<evidence type="ECO:0000256" key="5">
    <source>
        <dbReference type="ARBA" id="ARBA00022949"/>
    </source>
</evidence>
<evidence type="ECO:0000313" key="10">
    <source>
        <dbReference type="Proteomes" id="UP000314983"/>
    </source>
</evidence>
<keyword evidence="3 8" id="KW-1003">Cell membrane</keyword>
<accession>A0AAY5EDA9</accession>
<feature type="transmembrane region" description="Helical" evidence="8">
    <location>
        <begin position="79"/>
        <end position="101"/>
    </location>
</feature>
<evidence type="ECO:0000313" key="9">
    <source>
        <dbReference type="Ensembl" id="ENSEEEP00000054437.1"/>
    </source>
</evidence>
<comment type="function">
    <text evidence="8">Claudins function as major constituents of the tight junction complexes that regulate the permeability of epithelia.</text>
</comment>
<feature type="transmembrane region" description="Helical" evidence="8">
    <location>
        <begin position="122"/>
        <end position="144"/>
    </location>
</feature>
<dbReference type="Gene3D" id="1.20.140.150">
    <property type="match status" value="1"/>
</dbReference>
<dbReference type="InterPro" id="IPR004031">
    <property type="entry name" value="PMP22/EMP/MP20/Claudin"/>
</dbReference>
<dbReference type="GO" id="GO:0005198">
    <property type="term" value="F:structural molecule activity"/>
    <property type="evidence" value="ECO:0007669"/>
    <property type="project" value="InterPro"/>
</dbReference>
<dbReference type="InterPro" id="IPR006187">
    <property type="entry name" value="Claudin"/>
</dbReference>
<proteinExistence type="inferred from homology"/>
<keyword evidence="2 8" id="KW-0796">Tight junction</keyword>
<keyword evidence="5 8" id="KW-0965">Cell junction</keyword>
<dbReference type="Ensembl" id="ENSEEET00000054613.1">
    <property type="protein sequence ID" value="ENSEEEP00000054437.1"/>
    <property type="gene ID" value="ENSEEEG00000026522.1"/>
</dbReference>
<organism evidence="9 10">
    <name type="scientific">Electrophorus electricus</name>
    <name type="common">Electric eel</name>
    <name type="synonym">Gymnotus electricus</name>
    <dbReference type="NCBI Taxonomy" id="8005"/>
    <lineage>
        <taxon>Eukaryota</taxon>
        <taxon>Metazoa</taxon>
        <taxon>Chordata</taxon>
        <taxon>Craniata</taxon>
        <taxon>Vertebrata</taxon>
        <taxon>Euteleostomi</taxon>
        <taxon>Actinopterygii</taxon>
        <taxon>Neopterygii</taxon>
        <taxon>Teleostei</taxon>
        <taxon>Ostariophysi</taxon>
        <taxon>Gymnotiformes</taxon>
        <taxon>Gymnotoidei</taxon>
        <taxon>Gymnotidae</taxon>
        <taxon>Electrophorus</taxon>
    </lineage>
</organism>
<dbReference type="FunFam" id="1.20.140.150:FF:000001">
    <property type="entry name" value="Claudin"/>
    <property type="match status" value="1"/>
</dbReference>
<feature type="transmembrane region" description="Helical" evidence="8">
    <location>
        <begin position="164"/>
        <end position="182"/>
    </location>
</feature>
<evidence type="ECO:0000256" key="7">
    <source>
        <dbReference type="ARBA" id="ARBA00023136"/>
    </source>
</evidence>
<evidence type="ECO:0000256" key="2">
    <source>
        <dbReference type="ARBA" id="ARBA00022427"/>
    </source>
</evidence>
<dbReference type="GO" id="GO:0005886">
    <property type="term" value="C:plasma membrane"/>
    <property type="evidence" value="ECO:0007669"/>
    <property type="project" value="UniProtKB-SubCell"/>
</dbReference>
<dbReference type="PRINTS" id="PR01077">
    <property type="entry name" value="CLAUDIN"/>
</dbReference>
<dbReference type="PANTHER" id="PTHR12002">
    <property type="entry name" value="CLAUDIN"/>
    <property type="match status" value="1"/>
</dbReference>
<keyword evidence="7 8" id="KW-0472">Membrane</keyword>
<evidence type="ECO:0000256" key="3">
    <source>
        <dbReference type="ARBA" id="ARBA00022475"/>
    </source>
</evidence>
<evidence type="ECO:0000256" key="6">
    <source>
        <dbReference type="ARBA" id="ARBA00022989"/>
    </source>
</evidence>
<dbReference type="GO" id="GO:0005923">
    <property type="term" value="C:bicellular tight junction"/>
    <property type="evidence" value="ECO:0007669"/>
    <property type="project" value="UniProtKB-SubCell"/>
</dbReference>
<evidence type="ECO:0000256" key="1">
    <source>
        <dbReference type="ARBA" id="ARBA00008295"/>
    </source>
</evidence>
<keyword evidence="10" id="KW-1185">Reference proteome</keyword>
<dbReference type="Pfam" id="PF00822">
    <property type="entry name" value="PMP22_Claudin"/>
    <property type="match status" value="1"/>
</dbReference>